<evidence type="ECO:0000313" key="8">
    <source>
        <dbReference type="Proteomes" id="UP000481033"/>
    </source>
</evidence>
<evidence type="ECO:0000313" key="7">
    <source>
        <dbReference type="EMBL" id="NEZ56199.1"/>
    </source>
</evidence>
<feature type="transmembrane region" description="Helical" evidence="5">
    <location>
        <begin position="114"/>
        <end position="133"/>
    </location>
</feature>
<dbReference type="EMBL" id="QXHD01000004">
    <property type="protein sequence ID" value="NEZ56199.1"/>
    <property type="molecule type" value="Genomic_DNA"/>
</dbReference>
<comment type="caution">
    <text evidence="7">The sequence shown here is derived from an EMBL/GenBank/DDBJ whole genome shotgun (WGS) entry which is preliminary data.</text>
</comment>
<gene>
    <name evidence="7" type="ORF">DXZ20_11030</name>
</gene>
<comment type="subcellular location">
    <subcellularLocation>
        <location evidence="1">Membrane</location>
        <topology evidence="1">Multi-pass membrane protein</topology>
    </subcellularLocation>
</comment>
<dbReference type="GO" id="GO:0005886">
    <property type="term" value="C:plasma membrane"/>
    <property type="evidence" value="ECO:0007669"/>
    <property type="project" value="TreeGrafter"/>
</dbReference>
<dbReference type="GO" id="GO:0005385">
    <property type="term" value="F:zinc ion transmembrane transporter activity"/>
    <property type="evidence" value="ECO:0007669"/>
    <property type="project" value="TreeGrafter"/>
</dbReference>
<evidence type="ECO:0000256" key="1">
    <source>
        <dbReference type="ARBA" id="ARBA00004141"/>
    </source>
</evidence>
<dbReference type="Pfam" id="PF01545">
    <property type="entry name" value="Cation_efflux"/>
    <property type="match status" value="1"/>
</dbReference>
<dbReference type="Proteomes" id="UP000481033">
    <property type="component" value="Unassembled WGS sequence"/>
</dbReference>
<proteinExistence type="predicted"/>
<evidence type="ECO:0000256" key="5">
    <source>
        <dbReference type="SAM" id="Phobius"/>
    </source>
</evidence>
<dbReference type="InterPro" id="IPR050681">
    <property type="entry name" value="CDF/SLC30A"/>
</dbReference>
<dbReference type="Gene3D" id="1.20.1510.10">
    <property type="entry name" value="Cation efflux protein transmembrane domain"/>
    <property type="match status" value="1"/>
</dbReference>
<dbReference type="AlphaFoldDB" id="A0A6M0RJ70"/>
<dbReference type="RefSeq" id="WP_163659670.1">
    <property type="nucleotide sequence ID" value="NZ_QXHD01000004.1"/>
</dbReference>
<sequence length="205" mass="21861">MADDCCQAKACEVSKLKERQAKVLWSVLWINAVMFVVEFGAGIRAASLSLTGDSLDMLGDALVYASSLYVIHKSTKAQAGAALLKGLIMFLFAIAVFARATYQLFAGASPEGSIMGAVGVLALLANLLCLLLLTRHRNDNLNMSSVWLCSRNDIIANTSVLAAAVLVLLTRSILPDLAVGLLLTVVFAKSAGTVLSQSWRELQQT</sequence>
<keyword evidence="3 5" id="KW-1133">Transmembrane helix</keyword>
<dbReference type="InterPro" id="IPR058533">
    <property type="entry name" value="Cation_efflux_TM"/>
</dbReference>
<feature type="transmembrane region" description="Helical" evidence="5">
    <location>
        <begin position="55"/>
        <end position="71"/>
    </location>
</feature>
<evidence type="ECO:0000256" key="2">
    <source>
        <dbReference type="ARBA" id="ARBA00022692"/>
    </source>
</evidence>
<dbReference type="PANTHER" id="PTHR11562:SF17">
    <property type="entry name" value="RE54080P-RELATED"/>
    <property type="match status" value="1"/>
</dbReference>
<evidence type="ECO:0000256" key="4">
    <source>
        <dbReference type="ARBA" id="ARBA00023136"/>
    </source>
</evidence>
<evidence type="ECO:0000256" key="3">
    <source>
        <dbReference type="ARBA" id="ARBA00022989"/>
    </source>
</evidence>
<dbReference type="SUPFAM" id="SSF161111">
    <property type="entry name" value="Cation efflux protein transmembrane domain-like"/>
    <property type="match status" value="1"/>
</dbReference>
<dbReference type="InterPro" id="IPR027469">
    <property type="entry name" value="Cation_efflux_TMD_sf"/>
</dbReference>
<organism evidence="7 8">
    <name type="scientific">Adonisia turfae CCMR0081</name>
    <dbReference type="NCBI Taxonomy" id="2292702"/>
    <lineage>
        <taxon>Bacteria</taxon>
        <taxon>Bacillati</taxon>
        <taxon>Cyanobacteriota</taxon>
        <taxon>Adonisia</taxon>
        <taxon>Adonisia turfae</taxon>
    </lineage>
</organism>
<dbReference type="PANTHER" id="PTHR11562">
    <property type="entry name" value="CATION EFFLUX PROTEIN/ ZINC TRANSPORTER"/>
    <property type="match status" value="1"/>
</dbReference>
<name>A0A6M0RJ70_9CYAN</name>
<keyword evidence="4 5" id="KW-0472">Membrane</keyword>
<feature type="transmembrane region" description="Helical" evidence="5">
    <location>
        <begin position="83"/>
        <end position="102"/>
    </location>
</feature>
<protein>
    <submittedName>
        <fullName evidence="7">Cation transporter</fullName>
    </submittedName>
</protein>
<keyword evidence="2 5" id="KW-0812">Transmembrane</keyword>
<keyword evidence="8" id="KW-1185">Reference proteome</keyword>
<feature type="transmembrane region" description="Helical" evidence="5">
    <location>
        <begin position="154"/>
        <end position="171"/>
    </location>
</feature>
<feature type="transmembrane region" description="Helical" evidence="5">
    <location>
        <begin position="23"/>
        <end position="43"/>
    </location>
</feature>
<feature type="domain" description="Cation efflux protein transmembrane" evidence="6">
    <location>
        <begin position="25"/>
        <end position="202"/>
    </location>
</feature>
<reference evidence="7 8" key="1">
    <citation type="journal article" date="2020" name="Microb. Ecol.">
        <title>Ecogenomics of the Marine Benthic Filamentous Cyanobacterium Adonisia.</title>
        <authorList>
            <person name="Walter J.M."/>
            <person name="Coutinho F.H."/>
            <person name="Leomil L."/>
            <person name="Hargreaves P.I."/>
            <person name="Campeao M.E."/>
            <person name="Vieira V.V."/>
            <person name="Silva B.S."/>
            <person name="Fistarol G.O."/>
            <person name="Salomon P.S."/>
            <person name="Sawabe T."/>
            <person name="Mino S."/>
            <person name="Hosokawa M."/>
            <person name="Miyashita H."/>
            <person name="Maruyama F."/>
            <person name="van Verk M.C."/>
            <person name="Dutilh B.E."/>
            <person name="Thompson C.C."/>
            <person name="Thompson F.L."/>
        </authorList>
    </citation>
    <scope>NUCLEOTIDE SEQUENCE [LARGE SCALE GENOMIC DNA]</scope>
    <source>
        <strain evidence="7 8">CCMR0081</strain>
    </source>
</reference>
<accession>A0A6M0RJ70</accession>
<evidence type="ECO:0000259" key="6">
    <source>
        <dbReference type="Pfam" id="PF01545"/>
    </source>
</evidence>
<feature type="transmembrane region" description="Helical" evidence="5">
    <location>
        <begin position="177"/>
        <end position="195"/>
    </location>
</feature>